<feature type="domain" description="Arrestin C-terminal-like" evidence="1">
    <location>
        <begin position="157"/>
        <end position="284"/>
    </location>
</feature>
<reference evidence="2 3" key="1">
    <citation type="submission" date="2016-07" db="EMBL/GenBank/DDBJ databases">
        <title>Pervasive Adenine N6-methylation of Active Genes in Fungi.</title>
        <authorList>
            <consortium name="DOE Joint Genome Institute"/>
            <person name="Mondo S.J."/>
            <person name="Dannebaum R.O."/>
            <person name="Kuo R.C."/>
            <person name="Labutti K."/>
            <person name="Haridas S."/>
            <person name="Kuo A."/>
            <person name="Salamov A."/>
            <person name="Ahrendt S.R."/>
            <person name="Lipzen A."/>
            <person name="Sullivan W."/>
            <person name="Andreopoulos W.B."/>
            <person name="Clum A."/>
            <person name="Lindquist E."/>
            <person name="Daum C."/>
            <person name="Ramamoorthy G.K."/>
            <person name="Gryganskyi A."/>
            <person name="Culley D."/>
            <person name="Magnuson J.K."/>
            <person name="James T.Y."/>
            <person name="O'Malley M.A."/>
            <person name="Stajich J.E."/>
            <person name="Spatafora J.W."/>
            <person name="Visel A."/>
            <person name="Grigoriev I.V."/>
        </authorList>
    </citation>
    <scope>NUCLEOTIDE SEQUENCE [LARGE SCALE GENOMIC DNA]</scope>
    <source>
        <strain evidence="2 3">CBS 931.73</strain>
    </source>
</reference>
<gene>
    <name evidence="2" type="ORF">K493DRAFT_383871</name>
</gene>
<name>A0A1Y1XTC6_9FUNG</name>
<dbReference type="GO" id="GO:0030674">
    <property type="term" value="F:protein-macromolecule adaptor activity"/>
    <property type="evidence" value="ECO:0007669"/>
    <property type="project" value="TreeGrafter"/>
</dbReference>
<protein>
    <recommendedName>
        <fullName evidence="1">Arrestin C-terminal-like domain-containing protein</fullName>
    </recommendedName>
</protein>
<comment type="caution">
    <text evidence="2">The sequence shown here is derived from an EMBL/GenBank/DDBJ whole genome shotgun (WGS) entry which is preliminary data.</text>
</comment>
<dbReference type="GO" id="GO:0005829">
    <property type="term" value="C:cytosol"/>
    <property type="evidence" value="ECO:0007669"/>
    <property type="project" value="TreeGrafter"/>
</dbReference>
<dbReference type="GO" id="GO:0005886">
    <property type="term" value="C:plasma membrane"/>
    <property type="evidence" value="ECO:0007669"/>
    <property type="project" value="TreeGrafter"/>
</dbReference>
<evidence type="ECO:0000259" key="1">
    <source>
        <dbReference type="SMART" id="SM01017"/>
    </source>
</evidence>
<dbReference type="AlphaFoldDB" id="A0A1Y1XTC6"/>
<dbReference type="SMART" id="SM01017">
    <property type="entry name" value="Arrestin_C"/>
    <property type="match status" value="1"/>
</dbReference>
<dbReference type="InParanoid" id="A0A1Y1XTC6"/>
<dbReference type="InterPro" id="IPR014752">
    <property type="entry name" value="Arrestin-like_C"/>
</dbReference>
<dbReference type="Pfam" id="PF00339">
    <property type="entry name" value="Arrestin_N"/>
    <property type="match status" value="1"/>
</dbReference>
<dbReference type="InterPro" id="IPR011022">
    <property type="entry name" value="Arrestin_C-like"/>
</dbReference>
<dbReference type="GO" id="GO:0070086">
    <property type="term" value="P:ubiquitin-dependent endocytosis"/>
    <property type="evidence" value="ECO:0007669"/>
    <property type="project" value="TreeGrafter"/>
</dbReference>
<dbReference type="InterPro" id="IPR011021">
    <property type="entry name" value="Arrestin-like_N"/>
</dbReference>
<dbReference type="PANTHER" id="PTHR11188">
    <property type="entry name" value="ARRESTIN DOMAIN CONTAINING PROTEIN"/>
    <property type="match status" value="1"/>
</dbReference>
<dbReference type="EMBL" id="MCFE01000482">
    <property type="protein sequence ID" value="ORX89019.1"/>
    <property type="molecule type" value="Genomic_DNA"/>
</dbReference>
<evidence type="ECO:0000313" key="2">
    <source>
        <dbReference type="EMBL" id="ORX89019.1"/>
    </source>
</evidence>
<dbReference type="Proteomes" id="UP000193498">
    <property type="component" value="Unassembled WGS sequence"/>
</dbReference>
<keyword evidence="3" id="KW-1185">Reference proteome</keyword>
<sequence length="305" mass="34908">MLEIFPLKSLILLVGSRDEAPNELLAGHVSLRLLTPTKITSLTLKLKILVSEHATFPPNDKKSTKILNSTILLQPQNSSLLTLPPGNHSFPFEFQLTGDLAETVSNRFVSVKYVLVAELKRPGWRRQSRANKEILVSRLHVPNEMDQLAMVILCNRWPSYMEYQLMIDTKVIRLGQIVPVKFTWWPFIRKIQIRSVEFTIVERTIHARGELDRWLPIKSHMMLDPPMEANKLAHIKVPSGSQIHPDMSNHHITIQHRLEMNVTFEANQKWNSILLKCNIILIPNNEEASEDLPSYSQALLAPNVS</sequence>
<proteinExistence type="predicted"/>
<organism evidence="2 3">
    <name type="scientific">Basidiobolus meristosporus CBS 931.73</name>
    <dbReference type="NCBI Taxonomy" id="1314790"/>
    <lineage>
        <taxon>Eukaryota</taxon>
        <taxon>Fungi</taxon>
        <taxon>Fungi incertae sedis</taxon>
        <taxon>Zoopagomycota</taxon>
        <taxon>Entomophthoromycotina</taxon>
        <taxon>Basidiobolomycetes</taxon>
        <taxon>Basidiobolales</taxon>
        <taxon>Basidiobolaceae</taxon>
        <taxon>Basidiobolus</taxon>
    </lineage>
</organism>
<dbReference type="SUPFAM" id="SSF81296">
    <property type="entry name" value="E set domains"/>
    <property type="match status" value="1"/>
</dbReference>
<dbReference type="InterPro" id="IPR014756">
    <property type="entry name" value="Ig_E-set"/>
</dbReference>
<dbReference type="Gene3D" id="2.60.40.640">
    <property type="match status" value="1"/>
</dbReference>
<dbReference type="InterPro" id="IPR050357">
    <property type="entry name" value="Arrestin_domain-protein"/>
</dbReference>
<dbReference type="STRING" id="1314790.A0A1Y1XTC6"/>
<evidence type="ECO:0000313" key="3">
    <source>
        <dbReference type="Proteomes" id="UP000193498"/>
    </source>
</evidence>
<accession>A0A1Y1XTC6</accession>
<dbReference type="OrthoDB" id="2333384at2759"/>
<dbReference type="GO" id="GO:0031625">
    <property type="term" value="F:ubiquitin protein ligase binding"/>
    <property type="evidence" value="ECO:0007669"/>
    <property type="project" value="TreeGrafter"/>
</dbReference>
<dbReference type="PANTHER" id="PTHR11188:SF17">
    <property type="entry name" value="FI21816P1"/>
    <property type="match status" value="1"/>
</dbReference>